<name>A0ABX6IL87_9ACTN</name>
<evidence type="ECO:0000256" key="2">
    <source>
        <dbReference type="ARBA" id="ARBA00022692"/>
    </source>
</evidence>
<reference evidence="7" key="1">
    <citation type="journal article" date="2021" name="Nat. Microbiol.">
        <title>Cocultivation of an ultrasmall environmental parasitic bacterium with lytic ability against bacteria associated with wastewater foams.</title>
        <authorList>
            <person name="Batinovic S."/>
            <person name="Rose J.J.A."/>
            <person name="Ratcliffe J."/>
            <person name="Seviour R.J."/>
            <person name="Petrovski S."/>
        </authorList>
    </citation>
    <scope>NUCLEOTIDE SEQUENCE</scope>
    <source>
        <strain evidence="7">CON9</strain>
    </source>
</reference>
<feature type="transmembrane region" description="Helical" evidence="5">
    <location>
        <begin position="88"/>
        <end position="106"/>
    </location>
</feature>
<feature type="transmembrane region" description="Helical" evidence="5">
    <location>
        <begin position="20"/>
        <end position="41"/>
    </location>
</feature>
<dbReference type="Proteomes" id="UP001059836">
    <property type="component" value="Chromosome"/>
</dbReference>
<dbReference type="InterPro" id="IPR013525">
    <property type="entry name" value="ABC2_TM"/>
</dbReference>
<feature type="domain" description="ABC-2 type transporter transmembrane" evidence="6">
    <location>
        <begin position="2"/>
        <end position="132"/>
    </location>
</feature>
<keyword evidence="3 5" id="KW-1133">Transmembrane helix</keyword>
<gene>
    <name evidence="7" type="ORF">GII31_18880</name>
</gene>
<keyword evidence="2 5" id="KW-0812">Transmembrane</keyword>
<evidence type="ECO:0000313" key="7">
    <source>
        <dbReference type="EMBL" id="QHN36654.1"/>
    </source>
</evidence>
<evidence type="ECO:0000256" key="1">
    <source>
        <dbReference type="ARBA" id="ARBA00004141"/>
    </source>
</evidence>
<comment type="subcellular location">
    <subcellularLocation>
        <location evidence="1">Membrane</location>
        <topology evidence="1">Multi-pass membrane protein</topology>
    </subcellularLocation>
</comment>
<organism evidence="7 8">
    <name type="scientific">Gordonia pseudamarae</name>
    <dbReference type="NCBI Taxonomy" id="2831662"/>
    <lineage>
        <taxon>Bacteria</taxon>
        <taxon>Bacillati</taxon>
        <taxon>Actinomycetota</taxon>
        <taxon>Actinomycetes</taxon>
        <taxon>Mycobacteriales</taxon>
        <taxon>Gordoniaceae</taxon>
        <taxon>Gordonia</taxon>
    </lineage>
</organism>
<evidence type="ECO:0000256" key="4">
    <source>
        <dbReference type="ARBA" id="ARBA00023136"/>
    </source>
</evidence>
<dbReference type="RefSeq" id="WP_260840103.1">
    <property type="nucleotide sequence ID" value="NZ_CP045809.1"/>
</dbReference>
<dbReference type="Pfam" id="PF01061">
    <property type="entry name" value="ABC2_membrane"/>
    <property type="match status" value="1"/>
</dbReference>
<protein>
    <recommendedName>
        <fullName evidence="6">ABC-2 type transporter transmembrane domain-containing protein</fullName>
    </recommendedName>
</protein>
<dbReference type="EMBL" id="CP045809">
    <property type="protein sequence ID" value="QHN36654.1"/>
    <property type="molecule type" value="Genomic_DNA"/>
</dbReference>
<proteinExistence type="predicted"/>
<evidence type="ECO:0000256" key="3">
    <source>
        <dbReference type="ARBA" id="ARBA00022989"/>
    </source>
</evidence>
<keyword evidence="4 5" id="KW-0472">Membrane</keyword>
<feature type="transmembrane region" description="Helical" evidence="5">
    <location>
        <begin position="61"/>
        <end position="81"/>
    </location>
</feature>
<feature type="transmembrane region" description="Helical" evidence="5">
    <location>
        <begin position="137"/>
        <end position="158"/>
    </location>
</feature>
<sequence length="168" mass="17981">MSERDSGIYERFATMPTPYAAALAGRVIVEFVRLIIMMFTLTVVTELVSGSRLLAENAATVIPVWIIVAASAACLGTLVGFSIRTPQGAVAVIPLIVVAMFVNTAMQPAENYRPALRWLAELTPVSAAKRAITESTLAGWLPLLVWSGFLVIVTVVGLQKQKGKVGSH</sequence>
<evidence type="ECO:0000259" key="6">
    <source>
        <dbReference type="Pfam" id="PF01061"/>
    </source>
</evidence>
<accession>A0ABX6IL87</accession>
<keyword evidence="8" id="KW-1185">Reference proteome</keyword>
<evidence type="ECO:0000313" key="8">
    <source>
        <dbReference type="Proteomes" id="UP001059836"/>
    </source>
</evidence>
<evidence type="ECO:0000256" key="5">
    <source>
        <dbReference type="SAM" id="Phobius"/>
    </source>
</evidence>